<dbReference type="RefSeq" id="WP_033087182.1">
    <property type="nucleotide sequence ID" value="NZ_AP017900.1"/>
</dbReference>
<dbReference type="Gene3D" id="3.30.530.20">
    <property type="match status" value="1"/>
</dbReference>
<dbReference type="Pfam" id="PF10604">
    <property type="entry name" value="Polyketide_cyc2"/>
    <property type="match status" value="1"/>
</dbReference>
<organism evidence="2 3">
    <name type="scientific">Nocardia seriolae</name>
    <dbReference type="NCBI Taxonomy" id="37332"/>
    <lineage>
        <taxon>Bacteria</taxon>
        <taxon>Bacillati</taxon>
        <taxon>Actinomycetota</taxon>
        <taxon>Actinomycetes</taxon>
        <taxon>Mycobacteriales</taxon>
        <taxon>Nocardiaceae</taxon>
        <taxon>Nocardia</taxon>
    </lineage>
</organism>
<evidence type="ECO:0000313" key="1">
    <source>
        <dbReference type="EMBL" id="APA96480.1"/>
    </source>
</evidence>
<dbReference type="SUPFAM" id="SSF55961">
    <property type="entry name" value="Bet v1-like"/>
    <property type="match status" value="1"/>
</dbReference>
<name>A0A0B8N259_9NOCA</name>
<reference evidence="2 3" key="2">
    <citation type="journal article" date="2016" name="Genome Announc.">
        <title>Draft Genome Sequence of Erythromycin- and Oxytetracycline-Sensitive Nocardia seriolae Strain U-1 (NBRC 110359).</title>
        <authorList>
            <person name="Imajoh M."/>
            <person name="Sukeda M."/>
            <person name="Shimizu M."/>
            <person name="Yamane J."/>
            <person name="Ohnishi K."/>
            <person name="Oshima S."/>
        </authorList>
    </citation>
    <scope>NUCLEOTIDE SEQUENCE [LARGE SCALE GENOMIC DNA]</scope>
    <source>
        <strain evidence="2 3">U-1</strain>
    </source>
</reference>
<dbReference type="KEGG" id="nsr:NS506_02415"/>
<reference evidence="3" key="1">
    <citation type="submission" date="2015-07" db="EMBL/GenBank/DDBJ databases">
        <title>Nocardia seriolae U-1 whole genome shotgun sequence.</title>
        <authorList>
            <person name="Imajoh M."/>
            <person name="Fukumoto Y."/>
            <person name="Sukeda M."/>
            <person name="Yamane J."/>
            <person name="Yamasaki K."/>
            <person name="Shimizu M."/>
            <person name="Ohnishi K."/>
            <person name="Oshima S."/>
        </authorList>
    </citation>
    <scope>NUCLEOTIDE SEQUENCE [LARGE SCALE GENOMIC DNA]</scope>
    <source>
        <strain evidence="3">U-1</strain>
    </source>
</reference>
<evidence type="ECO:0000313" key="3">
    <source>
        <dbReference type="Proteomes" id="UP000037179"/>
    </source>
</evidence>
<accession>A0A0B8N259</accession>
<dbReference type="Proteomes" id="UP000037179">
    <property type="component" value="Unassembled WGS sequence"/>
</dbReference>
<sequence>MPVHFEISERAVIPAPVERVWEVVSDTARYAEWVAAVLEVTDHHGTAEIGKTYAERNRTLGPLTTRSLWTVREIDPLRRRVDTGIGFEPLREMTNIFDFRPVDGGTEMTYAVHYRIAPAPFGRLLHRIVQPGTRQGMQSSMSNLTDLIIAEG</sequence>
<dbReference type="InterPro" id="IPR019587">
    <property type="entry name" value="Polyketide_cyclase/dehydratase"/>
</dbReference>
<reference evidence="1 4" key="3">
    <citation type="submission" date="2016-10" db="EMBL/GenBank/DDBJ databases">
        <title>Genome sequence of Nocardia seriolae strain EM150506, isolated from Anguila japonica.</title>
        <authorList>
            <person name="Han H.-J."/>
        </authorList>
    </citation>
    <scope>NUCLEOTIDE SEQUENCE [LARGE SCALE GENOMIC DNA]</scope>
    <source>
        <strain evidence="1 4">EM150506</strain>
    </source>
</reference>
<evidence type="ECO:0000313" key="4">
    <source>
        <dbReference type="Proteomes" id="UP000180166"/>
    </source>
</evidence>
<proteinExistence type="predicted"/>
<dbReference type="OrthoDB" id="4483486at2"/>
<dbReference type="InterPro" id="IPR023393">
    <property type="entry name" value="START-like_dom_sf"/>
</dbReference>
<dbReference type="EMBL" id="BBYQ01000028">
    <property type="protein sequence ID" value="GAP28090.1"/>
    <property type="molecule type" value="Genomic_DNA"/>
</dbReference>
<dbReference type="AlphaFoldDB" id="A0A0B8N259"/>
<dbReference type="GeneID" id="93373152"/>
<keyword evidence="3" id="KW-1185">Reference proteome</keyword>
<protein>
    <submittedName>
        <fullName evidence="2">Uncharacterized protein</fullName>
    </submittedName>
</protein>
<dbReference type="Proteomes" id="UP000180166">
    <property type="component" value="Chromosome"/>
</dbReference>
<evidence type="ECO:0000313" key="2">
    <source>
        <dbReference type="EMBL" id="GAP28090.1"/>
    </source>
</evidence>
<gene>
    <name evidence="1" type="ORF">NS506_02415</name>
    <name evidence="2" type="ORF">NSK11_contig00028-0003</name>
</gene>
<dbReference type="EMBL" id="CP017839">
    <property type="protein sequence ID" value="APA96480.1"/>
    <property type="molecule type" value="Genomic_DNA"/>
</dbReference>